<evidence type="ECO:0000313" key="5">
    <source>
        <dbReference type="Proteomes" id="UP000095768"/>
    </source>
</evidence>
<dbReference type="EMBL" id="FMPG01000017">
    <property type="protein sequence ID" value="SCT43263.1"/>
    <property type="molecule type" value="Genomic_DNA"/>
</dbReference>
<dbReference type="Proteomes" id="UP000095412">
    <property type="component" value="Unassembled WGS sequence"/>
</dbReference>
<dbReference type="AlphaFoldDB" id="A0A1D4R7L6"/>
<feature type="transmembrane region" description="Helical" evidence="1">
    <location>
        <begin position="35"/>
        <end position="53"/>
    </location>
</feature>
<name>A0A1D4R7L6_9STAP</name>
<keyword evidence="1" id="KW-1133">Transmembrane helix</keyword>
<organism evidence="2 5">
    <name type="scientific">Staphylococcus caeli</name>
    <dbReference type="NCBI Taxonomy" id="2201815"/>
    <lineage>
        <taxon>Bacteria</taxon>
        <taxon>Bacillati</taxon>
        <taxon>Bacillota</taxon>
        <taxon>Bacilli</taxon>
        <taxon>Bacillales</taxon>
        <taxon>Staphylococcaceae</taxon>
        <taxon>Staphylococcus</taxon>
    </lineage>
</organism>
<dbReference type="Proteomes" id="UP000095768">
    <property type="component" value="Unassembled WGS sequence"/>
</dbReference>
<protein>
    <submittedName>
        <fullName evidence="2">Uncharacterized protein</fullName>
    </submittedName>
</protein>
<reference evidence="3 4" key="2">
    <citation type="submission" date="2016-09" db="EMBL/GenBank/DDBJ databases">
        <authorList>
            <consortium name="Pathogen Informatics"/>
            <person name="Sun Q."/>
            <person name="Inoue M."/>
        </authorList>
    </citation>
    <scope>NUCLEOTIDE SEQUENCE [LARGE SCALE GENOMIC DNA]</scope>
    <source>
        <strain evidence="3 4">82C</strain>
    </source>
</reference>
<keyword evidence="1" id="KW-0812">Transmembrane</keyword>
<accession>A0A1D4R7L6</accession>
<evidence type="ECO:0000313" key="3">
    <source>
        <dbReference type="EMBL" id="SCT51904.1"/>
    </source>
</evidence>
<keyword evidence="4" id="KW-1185">Reference proteome</keyword>
<evidence type="ECO:0000313" key="4">
    <source>
        <dbReference type="Proteomes" id="UP000095412"/>
    </source>
</evidence>
<evidence type="ECO:0000313" key="2">
    <source>
        <dbReference type="EMBL" id="SCT43263.1"/>
    </source>
</evidence>
<evidence type="ECO:0000256" key="1">
    <source>
        <dbReference type="SAM" id="Phobius"/>
    </source>
</evidence>
<sequence>MFIYICCAILMIIAFGSLSRELVSRNKNKKLDILSSILVLLSAIALLIYGIFLN</sequence>
<reference evidence="2 5" key="1">
    <citation type="submission" date="2016-09" db="EMBL/GenBank/DDBJ databases">
        <authorList>
            <consortium name="Pathogen Informatics"/>
        </authorList>
    </citation>
    <scope>NUCLEOTIDE SEQUENCE [LARGE SCALE GENOMIC DNA]</scope>
    <source>
        <strain evidence="2 5">82B</strain>
    </source>
</reference>
<gene>
    <name evidence="2" type="ORF">SAMEA2297795_02496</name>
    <name evidence="3" type="ORF">SAMEA2297796_02551</name>
</gene>
<proteinExistence type="predicted"/>
<dbReference type="EMBL" id="FMPI01000033">
    <property type="protein sequence ID" value="SCT51904.1"/>
    <property type="molecule type" value="Genomic_DNA"/>
</dbReference>
<keyword evidence="1" id="KW-0472">Membrane</keyword>